<comment type="caution">
    <text evidence="5">The sequence shown here is derived from an EMBL/GenBank/DDBJ whole genome shotgun (WGS) entry which is preliminary data.</text>
</comment>
<reference evidence="5 6" key="1">
    <citation type="submission" date="2019-04" db="EMBL/GenBank/DDBJ databases">
        <title>Annotation for the trematode Fasciola gigantica.</title>
        <authorList>
            <person name="Choi Y.-J."/>
        </authorList>
    </citation>
    <scope>NUCLEOTIDE SEQUENCE [LARGE SCALE GENOMIC DNA]</scope>
    <source>
        <strain evidence="5">Uganda_cow_1</strain>
    </source>
</reference>
<evidence type="ECO:0000256" key="1">
    <source>
        <dbReference type="ARBA" id="ARBA00009508"/>
    </source>
</evidence>
<proteinExistence type="inferred from homology"/>
<dbReference type="OrthoDB" id="275715at2759"/>
<dbReference type="Proteomes" id="UP000316759">
    <property type="component" value="Unassembled WGS sequence"/>
</dbReference>
<protein>
    <submittedName>
        <fullName evidence="5">LYR motif-containing protein 1</fullName>
    </submittedName>
</protein>
<keyword evidence="3" id="KW-1133">Transmembrane helix</keyword>
<evidence type="ECO:0000259" key="4">
    <source>
        <dbReference type="Pfam" id="PF05347"/>
    </source>
</evidence>
<dbReference type="InterPro" id="IPR008011">
    <property type="entry name" value="Complex1_LYR_dom"/>
</dbReference>
<feature type="region of interest" description="Disordered" evidence="2">
    <location>
        <begin position="133"/>
        <end position="166"/>
    </location>
</feature>
<dbReference type="GO" id="GO:0005739">
    <property type="term" value="C:mitochondrion"/>
    <property type="evidence" value="ECO:0007669"/>
    <property type="project" value="TreeGrafter"/>
</dbReference>
<feature type="domain" description="Complex 1 LYR protein" evidence="4">
    <location>
        <begin position="43"/>
        <end position="107"/>
    </location>
</feature>
<keyword evidence="3" id="KW-0472">Membrane</keyword>
<gene>
    <name evidence="5" type="ORF">FGIG_06596</name>
</gene>
<dbReference type="STRING" id="46835.A0A504Z1I9"/>
<evidence type="ECO:0000313" key="6">
    <source>
        <dbReference type="Proteomes" id="UP000316759"/>
    </source>
</evidence>
<name>A0A504Z1I9_FASGI</name>
<evidence type="ECO:0000313" key="5">
    <source>
        <dbReference type="EMBL" id="TPP66575.1"/>
    </source>
</evidence>
<organism evidence="5 6">
    <name type="scientific">Fasciola gigantica</name>
    <name type="common">Giant liver fluke</name>
    <dbReference type="NCBI Taxonomy" id="46835"/>
    <lineage>
        <taxon>Eukaryota</taxon>
        <taxon>Metazoa</taxon>
        <taxon>Spiralia</taxon>
        <taxon>Lophotrochozoa</taxon>
        <taxon>Platyhelminthes</taxon>
        <taxon>Trematoda</taxon>
        <taxon>Digenea</taxon>
        <taxon>Plagiorchiida</taxon>
        <taxon>Echinostomata</taxon>
        <taxon>Echinostomatoidea</taxon>
        <taxon>Fasciolidae</taxon>
        <taxon>Fasciola</taxon>
    </lineage>
</organism>
<sequence>MESYPYLIAYSLFFQASPLSVILRFFVARYGTSLPVIQSTRPHVLALYRRILRLARDWKSTTGTLQDTMAEVGYIRQEARTLFRQNAAITDEELIKAHIREAESRIELAEHYGTPYPRLANLPSNTMAAQMSRKPTGTAHSGEVGNLQSGRTHISRRTERALRDSVPSYLKSYATGKHRKP</sequence>
<dbReference type="InterPro" id="IPR040330">
    <property type="entry name" value="LYRM1"/>
</dbReference>
<feature type="transmembrane region" description="Helical" evidence="3">
    <location>
        <begin position="6"/>
        <end position="27"/>
    </location>
</feature>
<evidence type="ECO:0000256" key="2">
    <source>
        <dbReference type="SAM" id="MobiDB-lite"/>
    </source>
</evidence>
<evidence type="ECO:0000256" key="3">
    <source>
        <dbReference type="SAM" id="Phobius"/>
    </source>
</evidence>
<keyword evidence="3" id="KW-0812">Transmembrane</keyword>
<accession>A0A504Z1I9</accession>
<keyword evidence="6" id="KW-1185">Reference proteome</keyword>
<dbReference type="InterPro" id="IPR045294">
    <property type="entry name" value="Complex1_LYR_LYRM1"/>
</dbReference>
<dbReference type="CDD" id="cd20261">
    <property type="entry name" value="Complex1_LYR_LYRM1"/>
    <property type="match status" value="1"/>
</dbReference>
<comment type="similarity">
    <text evidence="1">Belongs to the complex I LYR family.</text>
</comment>
<dbReference type="EMBL" id="SUNJ01001634">
    <property type="protein sequence ID" value="TPP66575.1"/>
    <property type="molecule type" value="Genomic_DNA"/>
</dbReference>
<dbReference type="PANTHER" id="PTHR14273">
    <property type="entry name" value="LYR MOTIF-CONTAINING PROTEIN 1"/>
    <property type="match status" value="1"/>
</dbReference>
<dbReference type="Pfam" id="PF05347">
    <property type="entry name" value="Complex1_LYR"/>
    <property type="match status" value="1"/>
</dbReference>
<dbReference type="AlphaFoldDB" id="A0A504Z1I9"/>
<dbReference type="PANTHER" id="PTHR14273:SF0">
    <property type="entry name" value="LYR MOTIF-CONTAINING PROTEIN 1"/>
    <property type="match status" value="1"/>
</dbReference>